<sequence length="9" mass="992">MKGMSLTQP</sequence>
<dbReference type="Proteomes" id="UP000324222">
    <property type="component" value="Unassembled WGS sequence"/>
</dbReference>
<protein>
    <submittedName>
        <fullName evidence="1">Uncharacterized protein</fullName>
    </submittedName>
</protein>
<reference evidence="1 2" key="1">
    <citation type="submission" date="2019-05" db="EMBL/GenBank/DDBJ databases">
        <title>Another draft genome of Portunus trituberculatus and its Hox gene families provides insights of decapod evolution.</title>
        <authorList>
            <person name="Jeong J.-H."/>
            <person name="Song I."/>
            <person name="Kim S."/>
            <person name="Choi T."/>
            <person name="Kim D."/>
            <person name="Ryu S."/>
            <person name="Kim W."/>
        </authorList>
    </citation>
    <scope>NUCLEOTIDE SEQUENCE [LARGE SCALE GENOMIC DNA]</scope>
    <source>
        <tissue evidence="1">Muscle</tissue>
    </source>
</reference>
<proteinExistence type="predicted"/>
<organism evidence="1 2">
    <name type="scientific">Portunus trituberculatus</name>
    <name type="common">Swimming crab</name>
    <name type="synonym">Neptunus trituberculatus</name>
    <dbReference type="NCBI Taxonomy" id="210409"/>
    <lineage>
        <taxon>Eukaryota</taxon>
        <taxon>Metazoa</taxon>
        <taxon>Ecdysozoa</taxon>
        <taxon>Arthropoda</taxon>
        <taxon>Crustacea</taxon>
        <taxon>Multicrustacea</taxon>
        <taxon>Malacostraca</taxon>
        <taxon>Eumalacostraca</taxon>
        <taxon>Eucarida</taxon>
        <taxon>Decapoda</taxon>
        <taxon>Pleocyemata</taxon>
        <taxon>Brachyura</taxon>
        <taxon>Eubrachyura</taxon>
        <taxon>Portunoidea</taxon>
        <taxon>Portunidae</taxon>
        <taxon>Portuninae</taxon>
        <taxon>Portunus</taxon>
    </lineage>
</organism>
<keyword evidence="2" id="KW-1185">Reference proteome</keyword>
<comment type="caution">
    <text evidence="1">The sequence shown here is derived from an EMBL/GenBank/DDBJ whole genome shotgun (WGS) entry which is preliminary data.</text>
</comment>
<evidence type="ECO:0000313" key="2">
    <source>
        <dbReference type="Proteomes" id="UP000324222"/>
    </source>
</evidence>
<evidence type="ECO:0000313" key="1">
    <source>
        <dbReference type="EMBL" id="MPC96345.1"/>
    </source>
</evidence>
<dbReference type="EMBL" id="VSRR010105641">
    <property type="protein sequence ID" value="MPC96345.1"/>
    <property type="molecule type" value="Genomic_DNA"/>
</dbReference>
<gene>
    <name evidence="1" type="ORF">E2C01_091602</name>
</gene>
<accession>A0A5B7JP14</accession>
<name>A0A5B7JP14_PORTR</name>